<dbReference type="InterPro" id="IPR005814">
    <property type="entry name" value="Aminotrans_3"/>
</dbReference>
<keyword evidence="8" id="KW-0963">Cytoplasm</keyword>
<evidence type="ECO:0000313" key="9">
    <source>
        <dbReference type="EMBL" id="ACZ41207.1"/>
    </source>
</evidence>
<sequence length="430" mass="46375">MKILANNSSKLFQRAQKVMPGGVSSPVRAFRAVGGEPIFIDKAQGSRLFDVDGKEYIDFVGSWGPMILGHAHPEVLRLIHEAVDKGTSFGAPNQYELQLAEMVTSLVPSVDVVRFVNSGTEATMSAVRLARAVTSRDLVVKFDGCYHGHADFFLVAAGSGAMTLGQPDSLGVPNQIASLTASLPYNDIEHVTTFFQERGNEIAAVIVEPVAGNMGVVLPKQDFLAKLRELTSKYGALLIFDEVITGFRLSLGGAQQLFDIKPDITTLGKIIGGGLPVGAYGGTAEIMNMLAPNGPVYQAGTLSGNPIAMAAGYKTIHILQQDEGVYERLDYMGSYLEKGLQDAAKDAGVGVTINRAGSMLTIFFSSYPVSNYQDAKRSDTTMFAKFHSNMLAQGIYLPPSQFEAWFLSTAHTREDLDRTIEAAYTALKKI</sequence>
<dbReference type="InterPro" id="IPR004639">
    <property type="entry name" value="4pyrrol_synth_GluAld_NH2Trfase"/>
</dbReference>
<dbReference type="PROSITE" id="PS00600">
    <property type="entry name" value="AA_TRANSFER_CLASS_3"/>
    <property type="match status" value="1"/>
</dbReference>
<dbReference type="UniPathway" id="UPA00251">
    <property type="reaction ID" value="UER00317"/>
</dbReference>
<evidence type="ECO:0000256" key="8">
    <source>
        <dbReference type="HAMAP-Rule" id="MF_00375"/>
    </source>
</evidence>
<evidence type="ECO:0000256" key="3">
    <source>
        <dbReference type="ARBA" id="ARBA00004819"/>
    </source>
</evidence>
<protein>
    <recommendedName>
        <fullName evidence="8">Glutamate-1-semialdehyde 2,1-aminomutase</fullName>
        <shortName evidence="8">GSA</shortName>
        <ecNumber evidence="8">5.4.3.8</ecNumber>
    </recommendedName>
    <alternativeName>
        <fullName evidence="8">Glutamate-1-semialdehyde aminotransferase</fullName>
        <shortName evidence="8">GSA-AT</shortName>
    </alternativeName>
</protein>
<dbReference type="Proteomes" id="UP000000323">
    <property type="component" value="Chromosome 1"/>
</dbReference>
<evidence type="ECO:0000256" key="1">
    <source>
        <dbReference type="ARBA" id="ARBA00001579"/>
    </source>
</evidence>
<organism evidence="9 10">
    <name type="scientific">Thermobaculum terrenum (strain ATCC BAA-798 / CCMEE 7001 / YNP1)</name>
    <dbReference type="NCBI Taxonomy" id="525904"/>
    <lineage>
        <taxon>Bacteria</taxon>
        <taxon>Bacillati</taxon>
        <taxon>Chloroflexota</taxon>
        <taxon>Chloroflexia</taxon>
        <taxon>Candidatus Thermobaculales</taxon>
        <taxon>Candidatus Thermobaculaceae</taxon>
        <taxon>Thermobaculum</taxon>
    </lineage>
</organism>
<feature type="modified residue" description="N6-(pyridoxal phosphate)lysine" evidence="8">
    <location>
        <position position="269"/>
    </location>
</feature>
<proteinExistence type="inferred from homology"/>
<comment type="catalytic activity">
    <reaction evidence="1 8">
        <text>(S)-4-amino-5-oxopentanoate = 5-aminolevulinate</text>
        <dbReference type="Rhea" id="RHEA:14265"/>
        <dbReference type="ChEBI" id="CHEBI:57501"/>
        <dbReference type="ChEBI" id="CHEBI:356416"/>
        <dbReference type="EC" id="5.4.3.8"/>
    </reaction>
</comment>
<dbReference type="GO" id="GO:0005737">
    <property type="term" value="C:cytoplasm"/>
    <property type="evidence" value="ECO:0007669"/>
    <property type="project" value="UniProtKB-SubCell"/>
</dbReference>
<accession>D1CE51</accession>
<dbReference type="PANTHER" id="PTHR43713">
    <property type="entry name" value="GLUTAMATE-1-SEMIALDEHYDE 2,1-AMINOMUTASE"/>
    <property type="match status" value="1"/>
</dbReference>
<comment type="pathway">
    <text evidence="3 8">Porphyrin-containing compound metabolism; protoporphyrin-IX biosynthesis; 5-aminolevulinate from L-glutamyl-tRNA(Glu): step 2/2.</text>
</comment>
<gene>
    <name evidence="8" type="primary">hemL</name>
    <name evidence="9" type="ordered locus">Tter_0285</name>
</gene>
<dbReference type="NCBIfam" id="NF000818">
    <property type="entry name" value="PRK00062.1"/>
    <property type="match status" value="1"/>
</dbReference>
<dbReference type="STRING" id="525904.Tter_0285"/>
<keyword evidence="7 8" id="KW-0627">Porphyrin biosynthesis</keyword>
<dbReference type="GO" id="GO:0042286">
    <property type="term" value="F:glutamate-1-semialdehyde 2,1-aminomutase activity"/>
    <property type="evidence" value="ECO:0007669"/>
    <property type="project" value="UniProtKB-UniRule"/>
</dbReference>
<evidence type="ECO:0000256" key="6">
    <source>
        <dbReference type="ARBA" id="ARBA00023235"/>
    </source>
</evidence>
<dbReference type="EMBL" id="CP001825">
    <property type="protein sequence ID" value="ACZ41207.1"/>
    <property type="molecule type" value="Genomic_DNA"/>
</dbReference>
<reference evidence="10" key="1">
    <citation type="journal article" date="2010" name="Stand. Genomic Sci.">
        <title>Complete genome sequence of 'Thermobaculum terrenum' type strain (YNP1).</title>
        <authorList>
            <person name="Kiss H."/>
            <person name="Cleland D."/>
            <person name="Lapidus A."/>
            <person name="Lucas S."/>
            <person name="Glavina Del Rio T."/>
            <person name="Nolan M."/>
            <person name="Tice H."/>
            <person name="Han C."/>
            <person name="Goodwin L."/>
            <person name="Pitluck S."/>
            <person name="Liolios K."/>
            <person name="Ivanova N."/>
            <person name="Mavromatis K."/>
            <person name="Ovchinnikova G."/>
            <person name="Pati A."/>
            <person name="Chen A."/>
            <person name="Palaniappan K."/>
            <person name="Land M."/>
            <person name="Hauser L."/>
            <person name="Chang Y."/>
            <person name="Jeffries C."/>
            <person name="Lu M."/>
            <person name="Brettin T."/>
            <person name="Detter J."/>
            <person name="Goker M."/>
            <person name="Tindall B."/>
            <person name="Beck B."/>
            <person name="McDermott T."/>
            <person name="Woyke T."/>
            <person name="Bristow J."/>
            <person name="Eisen J."/>
            <person name="Markowitz V."/>
            <person name="Hugenholtz P."/>
            <person name="Kyrpides N."/>
            <person name="Klenk H."/>
            <person name="Cheng J."/>
        </authorList>
    </citation>
    <scope>NUCLEOTIDE SEQUENCE [LARGE SCALE GENOMIC DNA]</scope>
    <source>
        <strain evidence="10">ATCC BAA-798 / YNP1</strain>
    </source>
</reference>
<dbReference type="FunFam" id="3.40.640.10:FF:000021">
    <property type="entry name" value="Glutamate-1-semialdehyde 2,1-aminomutase"/>
    <property type="match status" value="1"/>
</dbReference>
<keyword evidence="5 8" id="KW-0663">Pyridoxal phosphate</keyword>
<evidence type="ECO:0000256" key="2">
    <source>
        <dbReference type="ARBA" id="ARBA00001933"/>
    </source>
</evidence>
<dbReference type="InterPro" id="IPR015421">
    <property type="entry name" value="PyrdxlP-dep_Trfase_major"/>
</dbReference>
<comment type="similarity">
    <text evidence="4 8">Belongs to the class-III pyridoxal-phosphate-dependent aminotransferase family. HemL subfamily.</text>
</comment>
<keyword evidence="6 8" id="KW-0413">Isomerase</keyword>
<dbReference type="GO" id="GO:0030170">
    <property type="term" value="F:pyridoxal phosphate binding"/>
    <property type="evidence" value="ECO:0007669"/>
    <property type="project" value="InterPro"/>
</dbReference>
<dbReference type="HOGENOM" id="CLU_016922_1_5_0"/>
<dbReference type="PANTHER" id="PTHR43713:SF3">
    <property type="entry name" value="GLUTAMATE-1-SEMIALDEHYDE 2,1-AMINOMUTASE 1, CHLOROPLASTIC-RELATED"/>
    <property type="match status" value="1"/>
</dbReference>
<dbReference type="Gene3D" id="3.40.640.10">
    <property type="entry name" value="Type I PLP-dependent aspartate aminotransferase-like (Major domain)"/>
    <property type="match status" value="1"/>
</dbReference>
<comment type="subunit">
    <text evidence="8">Homodimer.</text>
</comment>
<evidence type="ECO:0000256" key="4">
    <source>
        <dbReference type="ARBA" id="ARBA00008981"/>
    </source>
</evidence>
<dbReference type="EC" id="5.4.3.8" evidence="8"/>
<comment type="subcellular location">
    <subcellularLocation>
        <location evidence="8">Cytoplasm</location>
    </subcellularLocation>
</comment>
<keyword evidence="10" id="KW-1185">Reference proteome</keyword>
<dbReference type="eggNOG" id="COG0001">
    <property type="taxonomic scope" value="Bacteria"/>
</dbReference>
<dbReference type="InterPro" id="IPR049704">
    <property type="entry name" value="Aminotrans_3_PPA_site"/>
</dbReference>
<comment type="cofactor">
    <cofactor evidence="2 8">
        <name>pyridoxal 5'-phosphate</name>
        <dbReference type="ChEBI" id="CHEBI:597326"/>
    </cofactor>
</comment>
<dbReference type="HAMAP" id="MF_00375">
    <property type="entry name" value="HemL_aminotrans_3"/>
    <property type="match status" value="1"/>
</dbReference>
<evidence type="ECO:0000313" key="10">
    <source>
        <dbReference type="Proteomes" id="UP000000323"/>
    </source>
</evidence>
<dbReference type="SUPFAM" id="SSF53383">
    <property type="entry name" value="PLP-dependent transferases"/>
    <property type="match status" value="1"/>
</dbReference>
<dbReference type="RefSeq" id="WP_012874242.1">
    <property type="nucleotide sequence ID" value="NC_013525.1"/>
</dbReference>
<dbReference type="GO" id="GO:0008483">
    <property type="term" value="F:transaminase activity"/>
    <property type="evidence" value="ECO:0007669"/>
    <property type="project" value="InterPro"/>
</dbReference>
<dbReference type="InterPro" id="IPR015424">
    <property type="entry name" value="PyrdxlP-dep_Trfase"/>
</dbReference>
<dbReference type="KEGG" id="ttr:Tter_0285"/>
<dbReference type="Gene3D" id="3.90.1150.10">
    <property type="entry name" value="Aspartate Aminotransferase, domain 1"/>
    <property type="match status" value="1"/>
</dbReference>
<dbReference type="AlphaFoldDB" id="D1CE51"/>
<dbReference type="InterPro" id="IPR015422">
    <property type="entry name" value="PyrdxlP-dep_Trfase_small"/>
</dbReference>
<dbReference type="NCBIfam" id="TIGR00713">
    <property type="entry name" value="hemL"/>
    <property type="match status" value="1"/>
</dbReference>
<name>D1CE51_THET1</name>
<dbReference type="CDD" id="cd00610">
    <property type="entry name" value="OAT_like"/>
    <property type="match status" value="1"/>
</dbReference>
<dbReference type="GO" id="GO:0006782">
    <property type="term" value="P:protoporphyrinogen IX biosynthetic process"/>
    <property type="evidence" value="ECO:0007669"/>
    <property type="project" value="UniProtKB-UniRule"/>
</dbReference>
<evidence type="ECO:0000256" key="7">
    <source>
        <dbReference type="ARBA" id="ARBA00023244"/>
    </source>
</evidence>
<evidence type="ECO:0000256" key="5">
    <source>
        <dbReference type="ARBA" id="ARBA00022898"/>
    </source>
</evidence>
<dbReference type="Pfam" id="PF00202">
    <property type="entry name" value="Aminotran_3"/>
    <property type="match status" value="1"/>
</dbReference>